<dbReference type="Pfam" id="PF14656">
    <property type="entry name" value="RAB3GAP2_C"/>
    <property type="match status" value="1"/>
</dbReference>
<evidence type="ECO:0000313" key="3">
    <source>
        <dbReference type="WBParaSite" id="jg7690"/>
    </source>
</evidence>
<protein>
    <submittedName>
        <fullName evidence="3">Rab3GAP regulatory subunit C-terminal domain-containing protein</fullName>
    </submittedName>
</protein>
<evidence type="ECO:0000313" key="2">
    <source>
        <dbReference type="Proteomes" id="UP000887574"/>
    </source>
</evidence>
<dbReference type="AlphaFoldDB" id="A0A915EKG3"/>
<dbReference type="WBParaSite" id="jg7690">
    <property type="protein sequence ID" value="jg7690"/>
    <property type="gene ID" value="jg7690"/>
</dbReference>
<dbReference type="Proteomes" id="UP000887574">
    <property type="component" value="Unplaced"/>
</dbReference>
<proteinExistence type="predicted"/>
<name>A0A915EKG3_9BILA</name>
<keyword evidence="2" id="KW-1185">Reference proteome</keyword>
<organism evidence="2 3">
    <name type="scientific">Ditylenchus dipsaci</name>
    <dbReference type="NCBI Taxonomy" id="166011"/>
    <lineage>
        <taxon>Eukaryota</taxon>
        <taxon>Metazoa</taxon>
        <taxon>Ecdysozoa</taxon>
        <taxon>Nematoda</taxon>
        <taxon>Chromadorea</taxon>
        <taxon>Rhabditida</taxon>
        <taxon>Tylenchina</taxon>
        <taxon>Tylenchomorpha</taxon>
        <taxon>Sphaerularioidea</taxon>
        <taxon>Anguinidae</taxon>
        <taxon>Anguininae</taxon>
        <taxon>Ditylenchus</taxon>
    </lineage>
</organism>
<reference evidence="3" key="1">
    <citation type="submission" date="2022-11" db="UniProtKB">
        <authorList>
            <consortium name="WormBaseParasite"/>
        </authorList>
    </citation>
    <scope>IDENTIFICATION</scope>
</reference>
<feature type="domain" description="Rab3GAP regulatory subunit C-terminal" evidence="1">
    <location>
        <begin position="29"/>
        <end position="98"/>
    </location>
</feature>
<evidence type="ECO:0000259" key="1">
    <source>
        <dbReference type="Pfam" id="PF14656"/>
    </source>
</evidence>
<dbReference type="InterPro" id="IPR029257">
    <property type="entry name" value="RAB3GAP2_C"/>
</dbReference>
<sequence>MITDRFIECLRNLLDILGNSSTRLETQKENHNRTLSQLASRHKAVNYHLVVHHIHLITAIQLQISLGISIRLKGLFDAVGRRAFFEPLHSHPLIPLANEIILLYQWALTKKQTSYCLRCKAKTASPGYSPADCWQDQMVVEEEPRLQLRVFQCSAASESTIVHVKQLSEELAPKFDEVKPSMIRAMIRNVGNLLTKASKTENSPSSSSSNFNLMDIGAKFKNVERI</sequence>
<accession>A0A915EKG3</accession>